<feature type="transmembrane region" description="Helical" evidence="1">
    <location>
        <begin position="119"/>
        <end position="142"/>
    </location>
</feature>
<organism evidence="2 3">
    <name type="scientific">Belnapia mucosa</name>
    <dbReference type="NCBI Taxonomy" id="2804532"/>
    <lineage>
        <taxon>Bacteria</taxon>
        <taxon>Pseudomonadati</taxon>
        <taxon>Pseudomonadota</taxon>
        <taxon>Alphaproteobacteria</taxon>
        <taxon>Acetobacterales</taxon>
        <taxon>Roseomonadaceae</taxon>
        <taxon>Belnapia</taxon>
    </lineage>
</organism>
<accession>A0ABS1V9G3</accession>
<gene>
    <name evidence="2" type="ORF">JMJ55_23560</name>
</gene>
<protein>
    <recommendedName>
        <fullName evidence="4">Metal-dependent hydrolase</fullName>
    </recommendedName>
</protein>
<name>A0ABS1V9G3_9PROT</name>
<evidence type="ECO:0008006" key="4">
    <source>
        <dbReference type="Google" id="ProtNLM"/>
    </source>
</evidence>
<keyword evidence="3" id="KW-1185">Reference proteome</keyword>
<keyword evidence="1" id="KW-0812">Transmembrane</keyword>
<dbReference type="RefSeq" id="WP_202828062.1">
    <property type="nucleotide sequence ID" value="NZ_JAEUXJ010000013.1"/>
</dbReference>
<evidence type="ECO:0000256" key="1">
    <source>
        <dbReference type="SAM" id="Phobius"/>
    </source>
</evidence>
<evidence type="ECO:0000313" key="2">
    <source>
        <dbReference type="EMBL" id="MBL6458321.1"/>
    </source>
</evidence>
<evidence type="ECO:0000313" key="3">
    <source>
        <dbReference type="Proteomes" id="UP000606490"/>
    </source>
</evidence>
<proteinExistence type="predicted"/>
<comment type="caution">
    <text evidence="2">The sequence shown here is derived from an EMBL/GenBank/DDBJ whole genome shotgun (WGS) entry which is preliminary data.</text>
</comment>
<feature type="transmembrane region" description="Helical" evidence="1">
    <location>
        <begin position="12"/>
        <end position="33"/>
    </location>
</feature>
<dbReference type="EMBL" id="JAEUXJ010000013">
    <property type="protein sequence ID" value="MBL6458321.1"/>
    <property type="molecule type" value="Genomic_DNA"/>
</dbReference>
<feature type="transmembrane region" description="Helical" evidence="1">
    <location>
        <begin position="154"/>
        <end position="171"/>
    </location>
</feature>
<feature type="transmembrane region" description="Helical" evidence="1">
    <location>
        <begin position="177"/>
        <end position="200"/>
    </location>
</feature>
<dbReference type="Proteomes" id="UP000606490">
    <property type="component" value="Unassembled WGS sequence"/>
</dbReference>
<feature type="transmembrane region" description="Helical" evidence="1">
    <location>
        <begin position="45"/>
        <end position="66"/>
    </location>
</feature>
<sequence length="230" mass="25867">MHNEEKMPDSQNLLTKAITYSLSPFFIGIGLYFSDIDQRLPFWLLGHRSFITHSLILPAIAVVLFFHSGNNSRTDGVFNPLLSFFLACFVFGLSLHLIADCWPENWDKTFSHVRWPFGLPYWGVAVSYGFLIVNGAAAIGWSEWLLRSESWTQTLIRAVIFATVLVSYAWGGEKKPSLIIVMGALWIIAFLCARGVVPFFSRRYSWLGSRSKAPASLQVASAEQQPVVSQ</sequence>
<feature type="transmembrane region" description="Helical" evidence="1">
    <location>
        <begin position="78"/>
        <end position="99"/>
    </location>
</feature>
<keyword evidence="1" id="KW-0472">Membrane</keyword>
<keyword evidence="1" id="KW-1133">Transmembrane helix</keyword>
<reference evidence="2 3" key="1">
    <citation type="submission" date="2021-01" db="EMBL/GenBank/DDBJ databases">
        <title>Belnapia mucosa sp. nov. and Belnapia arida sp. nov., isolated from the Tabernas Desert (Almeria, Spain).</title>
        <authorList>
            <person name="Molina-Menor E."/>
            <person name="Vidal-Verdu A."/>
            <person name="Calonge A."/>
            <person name="Satari L."/>
            <person name="Pereto Magraner J."/>
            <person name="Porcar Miralles M."/>
        </authorList>
    </citation>
    <scope>NUCLEOTIDE SEQUENCE [LARGE SCALE GENOMIC DNA]</scope>
    <source>
        <strain evidence="2 3">T6</strain>
    </source>
</reference>